<feature type="transmembrane region" description="Helical" evidence="1">
    <location>
        <begin position="371"/>
        <end position="394"/>
    </location>
</feature>
<keyword evidence="1" id="KW-0812">Transmembrane</keyword>
<sequence>MIVSLYNSVRSSRLSTKIALLTVIMACLVTDLADDGVSLFIKAAQQEMNHSSYVNSIQSIGGAGEPFVLVTTMNQGDVPRDFVMSNLNNTNINPGAIKGKVYRPQTSDYKSECAMINIDNVFLTGRISAIDPCSSLQLDIRGNFNITGDRNVVRSKDSARLIAPIIFNGSGELRAVATMLTNDTEECDIDQWDAPFDTSSYTNQLFGAQTIFVPLRYQANGVLFDNMAELFTNGTFASPTFAIEARVDGTNVEALACHTTNLDVADFYPPNHCFYTNIATILIDPKNNQPSFKSFLMKEGRMVVNFPLINVFHRSRWGGAERSLNLTALKATTLGLRDTFASLGQNILVSSSIEIVYDTYDIVDGFEVPTWLAYLVMMIMVVCAIIWGLTLYLLDERLTSSLYKLISLELVPHTAPIPMRSKLNPIEIEGHPVVSIEEKHQLQDRNPDSARSSLDILAR</sequence>
<organism evidence="2 3">
    <name type="scientific">Lunasporangiospora selenospora</name>
    <dbReference type="NCBI Taxonomy" id="979761"/>
    <lineage>
        <taxon>Eukaryota</taxon>
        <taxon>Fungi</taxon>
        <taxon>Fungi incertae sedis</taxon>
        <taxon>Mucoromycota</taxon>
        <taxon>Mortierellomycotina</taxon>
        <taxon>Mortierellomycetes</taxon>
        <taxon>Mortierellales</taxon>
        <taxon>Mortierellaceae</taxon>
        <taxon>Lunasporangiospora</taxon>
    </lineage>
</organism>
<comment type="caution">
    <text evidence="2">The sequence shown here is derived from an EMBL/GenBank/DDBJ whole genome shotgun (WGS) entry which is preliminary data.</text>
</comment>
<evidence type="ECO:0000256" key="1">
    <source>
        <dbReference type="SAM" id="Phobius"/>
    </source>
</evidence>
<dbReference type="AlphaFoldDB" id="A0A9P6KBS9"/>
<name>A0A9P6KBS9_9FUNG</name>
<protein>
    <submittedName>
        <fullName evidence="2">Uncharacterized protein</fullName>
    </submittedName>
</protein>
<dbReference type="Proteomes" id="UP000780801">
    <property type="component" value="Unassembled WGS sequence"/>
</dbReference>
<evidence type="ECO:0000313" key="2">
    <source>
        <dbReference type="EMBL" id="KAF9579098.1"/>
    </source>
</evidence>
<dbReference type="EMBL" id="JAABOA010003052">
    <property type="protein sequence ID" value="KAF9579098.1"/>
    <property type="molecule type" value="Genomic_DNA"/>
</dbReference>
<dbReference type="OrthoDB" id="2405755at2759"/>
<keyword evidence="1" id="KW-0472">Membrane</keyword>
<gene>
    <name evidence="2" type="ORF">BGW38_004795</name>
</gene>
<accession>A0A9P6KBS9</accession>
<keyword evidence="3" id="KW-1185">Reference proteome</keyword>
<evidence type="ECO:0000313" key="3">
    <source>
        <dbReference type="Proteomes" id="UP000780801"/>
    </source>
</evidence>
<proteinExistence type="predicted"/>
<keyword evidence="1" id="KW-1133">Transmembrane helix</keyword>
<reference evidence="2" key="1">
    <citation type="journal article" date="2020" name="Fungal Divers.">
        <title>Resolving the Mortierellaceae phylogeny through synthesis of multi-gene phylogenetics and phylogenomics.</title>
        <authorList>
            <person name="Vandepol N."/>
            <person name="Liber J."/>
            <person name="Desiro A."/>
            <person name="Na H."/>
            <person name="Kennedy M."/>
            <person name="Barry K."/>
            <person name="Grigoriev I.V."/>
            <person name="Miller A.N."/>
            <person name="O'Donnell K."/>
            <person name="Stajich J.E."/>
            <person name="Bonito G."/>
        </authorList>
    </citation>
    <scope>NUCLEOTIDE SEQUENCE</scope>
    <source>
        <strain evidence="2">KOD1015</strain>
    </source>
</reference>